<dbReference type="GO" id="GO:0004672">
    <property type="term" value="F:protein kinase activity"/>
    <property type="evidence" value="ECO:0007669"/>
    <property type="project" value="InterPro"/>
</dbReference>
<feature type="repeat" description="ANK" evidence="3">
    <location>
        <begin position="481"/>
        <end position="513"/>
    </location>
</feature>
<dbReference type="SUPFAM" id="SSF56112">
    <property type="entry name" value="Protein kinase-like (PK-like)"/>
    <property type="match status" value="1"/>
</dbReference>
<dbReference type="PROSITE" id="PS50011">
    <property type="entry name" value="PROTEIN_KINASE_DOM"/>
    <property type="match status" value="1"/>
</dbReference>
<evidence type="ECO:0000313" key="7">
    <source>
        <dbReference type="Proteomes" id="UP000537989"/>
    </source>
</evidence>
<organism evidence="6 7">
    <name type="scientific">Fusarium austroamericanum</name>
    <dbReference type="NCBI Taxonomy" id="282268"/>
    <lineage>
        <taxon>Eukaryota</taxon>
        <taxon>Fungi</taxon>
        <taxon>Dikarya</taxon>
        <taxon>Ascomycota</taxon>
        <taxon>Pezizomycotina</taxon>
        <taxon>Sordariomycetes</taxon>
        <taxon>Hypocreomycetidae</taxon>
        <taxon>Hypocreales</taxon>
        <taxon>Nectriaceae</taxon>
        <taxon>Fusarium</taxon>
    </lineage>
</organism>
<evidence type="ECO:0000256" key="4">
    <source>
        <dbReference type="SAM" id="MobiDB-lite"/>
    </source>
</evidence>
<dbReference type="InterPro" id="IPR008271">
    <property type="entry name" value="Ser/Thr_kinase_AS"/>
</dbReference>
<dbReference type="SUPFAM" id="SSF48403">
    <property type="entry name" value="Ankyrin repeat"/>
    <property type="match status" value="1"/>
</dbReference>
<evidence type="ECO:0000256" key="3">
    <source>
        <dbReference type="PROSITE-ProRule" id="PRU00023"/>
    </source>
</evidence>
<reference evidence="6 7" key="1">
    <citation type="submission" date="2020-02" db="EMBL/GenBank/DDBJ databases">
        <title>Identification and distribution of gene clusters putatively required for synthesis of sphingolipid metabolism inhibitors in phylogenetically diverse species of the filamentous fungus Fusarium.</title>
        <authorList>
            <person name="Kim H.-S."/>
            <person name="Busman M."/>
            <person name="Brown D.W."/>
            <person name="Divon H."/>
            <person name="Uhlig S."/>
            <person name="Proctor R.H."/>
        </authorList>
    </citation>
    <scope>NUCLEOTIDE SEQUENCE [LARGE SCALE GENOMIC DNA]</scope>
    <source>
        <strain evidence="6 7">NRRL 2903</strain>
    </source>
</reference>
<keyword evidence="7" id="KW-1185">Reference proteome</keyword>
<dbReference type="SMART" id="SM00248">
    <property type="entry name" value="ANK"/>
    <property type="match status" value="9"/>
</dbReference>
<dbReference type="InterPro" id="IPR000719">
    <property type="entry name" value="Prot_kinase_dom"/>
</dbReference>
<dbReference type="PANTHER" id="PTHR24178">
    <property type="entry name" value="MOLTING PROTEIN MLT-4"/>
    <property type="match status" value="1"/>
</dbReference>
<dbReference type="AlphaFoldDB" id="A0AAN6C0U1"/>
<feature type="repeat" description="ANK" evidence="3">
    <location>
        <begin position="613"/>
        <end position="645"/>
    </location>
</feature>
<feature type="compositionally biased region" description="Polar residues" evidence="4">
    <location>
        <begin position="375"/>
        <end position="385"/>
    </location>
</feature>
<feature type="compositionally biased region" description="Low complexity" evidence="4">
    <location>
        <begin position="328"/>
        <end position="337"/>
    </location>
</feature>
<dbReference type="Pfam" id="PF12796">
    <property type="entry name" value="Ank_2"/>
    <property type="match status" value="2"/>
</dbReference>
<dbReference type="InterPro" id="IPR036770">
    <property type="entry name" value="Ankyrin_rpt-contain_sf"/>
</dbReference>
<feature type="repeat" description="ANK" evidence="3">
    <location>
        <begin position="514"/>
        <end position="546"/>
    </location>
</feature>
<sequence>MQSLIDENLSEIIRDYKLTTQSEGNLTVHLHNDPDTPPLAPQRRERWKKVRTIGQGGHSKVVLETCVDGGRRFTERAVKKIRLQGGDTKRRYESELGAIVKFSHDRLLGWFASPTKLYMAMEYFPAGDLYSYVRKHQGLPEEDCRQITCQLLSAIAAMHTEGFAHRDIKPQNILIYSHPHPDTQGSWWVKLGDFGISKRIGVDPNITTSSVGTMLYMAPELFHVNSSEILTSDYREADLWSLGITIFFILTNAVPFQTPASTIKFAQNSGEPFPRALLEHYGVTEEGQAFIRETLRPEPGTRSNVAMAMDHAWIQALFPSAPASGTQSRPSTISSRRSSMDDDGVTQGATTEISTLSSQPVSQGQYDERHCASNPPRQQTPSQGSFEAATVNEATADVYTGTHNRPFAENKSETLLNIKRLHDAARRGRVNDVKMLLDQGVSPAAFYYGESPLHTSIMFGNVESTRLLLEKGANIEAKNKNGKTALIMAAWSSNHEILELLLEKGANIEAKDKTGETALMMAAWSSKHENLELLLEKGANIEAKDKIGETALMMATRSSKHENLKLLLEKGADIEAKDEDGRTALLIAARFSKHEKLKLLLEKGANIEAKDEDGQTALIMVTRSSKHENLKLLLEKGADIEAKDKTGKTALMMAAWSSKHENLKLLLEKGADIEAKDEDGSTALLIAATNEDSLAVDLLLEKGANVNARSEFGTTSLTWAQRSKNNLMVDVLLRHGAMN</sequence>
<feature type="compositionally biased region" description="Polar residues" evidence="4">
    <location>
        <begin position="347"/>
        <end position="365"/>
    </location>
</feature>
<keyword evidence="1" id="KW-0677">Repeat</keyword>
<dbReference type="PRINTS" id="PR01415">
    <property type="entry name" value="ANKYRIN"/>
</dbReference>
<keyword evidence="2 3" id="KW-0040">ANK repeat</keyword>
<evidence type="ECO:0000256" key="2">
    <source>
        <dbReference type="ARBA" id="ARBA00023043"/>
    </source>
</evidence>
<feature type="region of interest" description="Disordered" evidence="4">
    <location>
        <begin position="320"/>
        <end position="386"/>
    </location>
</feature>
<comment type="caution">
    <text evidence="6">The sequence shown here is derived from an EMBL/GenBank/DDBJ whole genome shotgun (WGS) entry which is preliminary data.</text>
</comment>
<dbReference type="Proteomes" id="UP000537989">
    <property type="component" value="Unassembled WGS sequence"/>
</dbReference>
<protein>
    <recommendedName>
        <fullName evidence="5">Protein kinase domain-containing protein</fullName>
    </recommendedName>
</protein>
<dbReference type="Gene3D" id="1.25.40.20">
    <property type="entry name" value="Ankyrin repeat-containing domain"/>
    <property type="match status" value="2"/>
</dbReference>
<dbReference type="Gene3D" id="1.10.510.10">
    <property type="entry name" value="Transferase(Phosphotransferase) domain 1"/>
    <property type="match status" value="1"/>
</dbReference>
<dbReference type="Pfam" id="PF00069">
    <property type="entry name" value="Pkinase"/>
    <property type="match status" value="1"/>
</dbReference>
<proteinExistence type="predicted"/>
<evidence type="ECO:0000256" key="1">
    <source>
        <dbReference type="ARBA" id="ARBA00022737"/>
    </source>
</evidence>
<dbReference type="EMBL" id="JAAMOD010000145">
    <property type="protein sequence ID" value="KAF5238285.1"/>
    <property type="molecule type" value="Genomic_DNA"/>
</dbReference>
<evidence type="ECO:0000313" key="6">
    <source>
        <dbReference type="EMBL" id="KAF5238285.1"/>
    </source>
</evidence>
<dbReference type="PROSITE" id="PS50088">
    <property type="entry name" value="ANK_REPEAT"/>
    <property type="match status" value="8"/>
</dbReference>
<dbReference type="PANTHER" id="PTHR24178:SF41">
    <property type="entry name" value="ANKYRIN-2 ISOFORM X1"/>
    <property type="match status" value="1"/>
</dbReference>
<dbReference type="Pfam" id="PF00023">
    <property type="entry name" value="Ank"/>
    <property type="match status" value="3"/>
</dbReference>
<dbReference type="InterPro" id="IPR002110">
    <property type="entry name" value="Ankyrin_rpt"/>
</dbReference>
<feature type="repeat" description="ANK" evidence="3">
    <location>
        <begin position="580"/>
        <end position="612"/>
    </location>
</feature>
<dbReference type="SMART" id="SM00220">
    <property type="entry name" value="S_TKc"/>
    <property type="match status" value="1"/>
</dbReference>
<dbReference type="GO" id="GO:0005524">
    <property type="term" value="F:ATP binding"/>
    <property type="evidence" value="ECO:0007669"/>
    <property type="project" value="InterPro"/>
</dbReference>
<accession>A0AAN6C0U1</accession>
<feature type="domain" description="Protein kinase" evidence="5">
    <location>
        <begin position="47"/>
        <end position="314"/>
    </location>
</feature>
<evidence type="ECO:0000259" key="5">
    <source>
        <dbReference type="PROSITE" id="PS50011"/>
    </source>
</evidence>
<dbReference type="PROSITE" id="PS50297">
    <property type="entry name" value="ANK_REP_REGION"/>
    <property type="match status" value="8"/>
</dbReference>
<gene>
    <name evidence="6" type="ORF">FAUST_5652</name>
</gene>
<feature type="repeat" description="ANK" evidence="3">
    <location>
        <begin position="547"/>
        <end position="579"/>
    </location>
</feature>
<dbReference type="InterPro" id="IPR011009">
    <property type="entry name" value="Kinase-like_dom_sf"/>
</dbReference>
<feature type="repeat" description="ANK" evidence="3">
    <location>
        <begin position="448"/>
        <end position="480"/>
    </location>
</feature>
<feature type="repeat" description="ANK" evidence="3">
    <location>
        <begin position="646"/>
        <end position="678"/>
    </location>
</feature>
<dbReference type="PROSITE" id="PS00108">
    <property type="entry name" value="PROTEIN_KINASE_ST"/>
    <property type="match status" value="1"/>
</dbReference>
<name>A0AAN6C0U1_FUSAU</name>
<feature type="repeat" description="ANK" evidence="3">
    <location>
        <begin position="679"/>
        <end position="711"/>
    </location>
</feature>